<sequence>MKPAELRRRVMEYVEERYFSNHPFMKLFYTGRLTPDQLRGWIVNRYYYQRQIPVKDSIILANCSNPQARKVWLQRLIKREGVGGYRGDVDGWAQFAEAAGIPREKLEKTIILPGVRLAVEAYLNFVRTVSWVEGAAASLAELLAVDELPKRIDALRKHYSWIEQRGVEFFLERLSYIEEDAETVLDLVASHVKNNQTLKKCLQAATFSCDVHWSILDTIYMEYVVSRRL</sequence>
<dbReference type="PANTHER" id="PTHR40279">
    <property type="entry name" value="PQQC-LIKE PROTEIN"/>
    <property type="match status" value="1"/>
</dbReference>
<dbReference type="InterPro" id="IPR016084">
    <property type="entry name" value="Haem_Oase-like_multi-hlx"/>
</dbReference>
<accession>A0A7J3VSC4</accession>
<proteinExistence type="predicted"/>
<dbReference type="EMBL" id="DRXH01000067">
    <property type="protein sequence ID" value="HHM44054.1"/>
    <property type="molecule type" value="Genomic_DNA"/>
</dbReference>
<dbReference type="PANTHER" id="PTHR40279:SF3">
    <property type="entry name" value="4-AMINOBENZOATE SYNTHASE"/>
    <property type="match status" value="1"/>
</dbReference>
<dbReference type="InterPro" id="IPR004305">
    <property type="entry name" value="Thiaminase-2/PQQC"/>
</dbReference>
<dbReference type="AlphaFoldDB" id="A0A7J3VSC4"/>
<evidence type="ECO:0000256" key="1">
    <source>
        <dbReference type="ARBA" id="ARBA00023002"/>
    </source>
</evidence>
<comment type="caution">
    <text evidence="3">The sequence shown here is derived from an EMBL/GenBank/DDBJ whole genome shotgun (WGS) entry which is preliminary data.</text>
</comment>
<dbReference type="Pfam" id="PF03070">
    <property type="entry name" value="TENA_THI-4"/>
    <property type="match status" value="1"/>
</dbReference>
<evidence type="ECO:0000259" key="2">
    <source>
        <dbReference type="Pfam" id="PF03070"/>
    </source>
</evidence>
<dbReference type="GO" id="GO:0016491">
    <property type="term" value="F:oxidoreductase activity"/>
    <property type="evidence" value="ECO:0007669"/>
    <property type="project" value="UniProtKB-KW"/>
</dbReference>
<protein>
    <submittedName>
        <fullName evidence="3">Pyrroloquinoline quinone biosynthesis protein PqqC</fullName>
    </submittedName>
</protein>
<dbReference type="InterPro" id="IPR039068">
    <property type="entry name" value="PqqC-like"/>
</dbReference>
<feature type="domain" description="Thiaminase-2/PQQC" evidence="2">
    <location>
        <begin position="13"/>
        <end position="217"/>
    </location>
</feature>
<name>A0A7J3VSC4_CALS0</name>
<dbReference type="Gene3D" id="1.20.910.10">
    <property type="entry name" value="Heme oxygenase-like"/>
    <property type="match status" value="1"/>
</dbReference>
<gene>
    <name evidence="3" type="primary">pqqC</name>
    <name evidence="3" type="ORF">ENM31_01980</name>
</gene>
<organism evidence="3">
    <name type="scientific">Caldiarchaeum subterraneum</name>
    <dbReference type="NCBI Taxonomy" id="311458"/>
    <lineage>
        <taxon>Archaea</taxon>
        <taxon>Nitrososphaerota</taxon>
        <taxon>Candidatus Caldarchaeales</taxon>
        <taxon>Candidatus Caldarchaeaceae</taxon>
        <taxon>Candidatus Caldarchaeum</taxon>
    </lineage>
</organism>
<keyword evidence="1" id="KW-0560">Oxidoreductase</keyword>
<evidence type="ECO:0000313" key="3">
    <source>
        <dbReference type="EMBL" id="HHM44054.1"/>
    </source>
</evidence>
<dbReference type="SUPFAM" id="SSF48613">
    <property type="entry name" value="Heme oxygenase-like"/>
    <property type="match status" value="1"/>
</dbReference>
<reference evidence="3" key="1">
    <citation type="journal article" date="2020" name="mSystems">
        <title>Genome- and Community-Level Interaction Insights into Carbon Utilization and Element Cycling Functions of Hydrothermarchaeota in Hydrothermal Sediment.</title>
        <authorList>
            <person name="Zhou Z."/>
            <person name="Liu Y."/>
            <person name="Xu W."/>
            <person name="Pan J."/>
            <person name="Luo Z.H."/>
            <person name="Li M."/>
        </authorList>
    </citation>
    <scope>NUCLEOTIDE SEQUENCE [LARGE SCALE GENOMIC DNA]</scope>
    <source>
        <strain evidence="3">SpSt-1074</strain>
    </source>
</reference>